<keyword evidence="3" id="KW-1185">Reference proteome</keyword>
<proteinExistence type="predicted"/>
<dbReference type="RefSeq" id="XP_060287437.1">
    <property type="nucleotide sequence ID" value="XM_060426964.1"/>
</dbReference>
<reference evidence="2" key="1">
    <citation type="submission" date="2023-06" db="EMBL/GenBank/DDBJ databases">
        <title>Genome-scale phylogeny and comparative genomics of the fungal order Sordariales.</title>
        <authorList>
            <consortium name="Lawrence Berkeley National Laboratory"/>
            <person name="Hensen N."/>
            <person name="Bonometti L."/>
            <person name="Westerberg I."/>
            <person name="Brannstrom I.O."/>
            <person name="Guillou S."/>
            <person name="Cros-Aarteil S."/>
            <person name="Calhoun S."/>
            <person name="Haridas S."/>
            <person name="Kuo A."/>
            <person name="Mondo S."/>
            <person name="Pangilinan J."/>
            <person name="Riley R."/>
            <person name="Labutti K."/>
            <person name="Andreopoulos B."/>
            <person name="Lipzen A."/>
            <person name="Chen C."/>
            <person name="Yanf M."/>
            <person name="Daum C."/>
            <person name="Ng V."/>
            <person name="Clum A."/>
            <person name="Steindorff A."/>
            <person name="Ohm R."/>
            <person name="Martin F."/>
            <person name="Silar P."/>
            <person name="Natvig D."/>
            <person name="Lalanne C."/>
            <person name="Gautier V."/>
            <person name="Ament-Velasquez S.L."/>
            <person name="Kruys A."/>
            <person name="Hutchinson M.I."/>
            <person name="Powell A.J."/>
            <person name="Barry K."/>
            <person name="Miller A.N."/>
            <person name="Grigoriev I.V."/>
            <person name="Debuchy R."/>
            <person name="Gladieux P."/>
            <person name="Thoren M.H."/>
            <person name="Johannesson H."/>
        </authorList>
    </citation>
    <scope>NUCLEOTIDE SEQUENCE</scope>
    <source>
        <strain evidence="2">8032-3</strain>
    </source>
</reference>
<dbReference type="AlphaFoldDB" id="A0AAJ0FQG7"/>
<evidence type="ECO:0000313" key="3">
    <source>
        <dbReference type="Proteomes" id="UP001244011"/>
    </source>
</evidence>
<feature type="chain" id="PRO_5042477630" evidence="1">
    <location>
        <begin position="26"/>
        <end position="76"/>
    </location>
</feature>
<accession>A0AAJ0FQG7</accession>
<comment type="caution">
    <text evidence="2">The sequence shown here is derived from an EMBL/GenBank/DDBJ whole genome shotgun (WGS) entry which is preliminary data.</text>
</comment>
<dbReference type="GeneID" id="85310151"/>
<evidence type="ECO:0000313" key="2">
    <source>
        <dbReference type="EMBL" id="KAK1771224.1"/>
    </source>
</evidence>
<dbReference type="EMBL" id="MU838999">
    <property type="protein sequence ID" value="KAK1771224.1"/>
    <property type="molecule type" value="Genomic_DNA"/>
</dbReference>
<organism evidence="2 3">
    <name type="scientific">Phialemonium atrogriseum</name>
    <dbReference type="NCBI Taxonomy" id="1093897"/>
    <lineage>
        <taxon>Eukaryota</taxon>
        <taxon>Fungi</taxon>
        <taxon>Dikarya</taxon>
        <taxon>Ascomycota</taxon>
        <taxon>Pezizomycotina</taxon>
        <taxon>Sordariomycetes</taxon>
        <taxon>Sordariomycetidae</taxon>
        <taxon>Cephalothecales</taxon>
        <taxon>Cephalothecaceae</taxon>
        <taxon>Phialemonium</taxon>
    </lineage>
</organism>
<evidence type="ECO:0000256" key="1">
    <source>
        <dbReference type="SAM" id="SignalP"/>
    </source>
</evidence>
<keyword evidence="1" id="KW-0732">Signal</keyword>
<sequence length="76" mass="8566">MGFRWVMGGHNCYIVSLCLESLCQALWCGGHWSHRLLFEKHSKGYEKCKTDMIKKHLCRLELGEGEIIGIGKGKGG</sequence>
<gene>
    <name evidence="2" type="ORF">QBC33DRAFT_527272</name>
</gene>
<feature type="signal peptide" evidence="1">
    <location>
        <begin position="1"/>
        <end position="25"/>
    </location>
</feature>
<protein>
    <submittedName>
        <fullName evidence="2">Uncharacterized protein</fullName>
    </submittedName>
</protein>
<dbReference type="Proteomes" id="UP001244011">
    <property type="component" value="Unassembled WGS sequence"/>
</dbReference>
<name>A0AAJ0FQG7_9PEZI</name>